<evidence type="ECO:0000313" key="2">
    <source>
        <dbReference type="EMBL" id="KAA6307197.1"/>
    </source>
</evidence>
<protein>
    <recommendedName>
        <fullName evidence="1">Carbohydrate-binding domain-containing protein</fullName>
    </recommendedName>
</protein>
<organism evidence="2">
    <name type="scientific">termite gut metagenome</name>
    <dbReference type="NCBI Taxonomy" id="433724"/>
    <lineage>
        <taxon>unclassified sequences</taxon>
        <taxon>metagenomes</taxon>
        <taxon>organismal metagenomes</taxon>
    </lineage>
</organism>
<gene>
    <name evidence="2" type="ORF">EZS27_041134</name>
</gene>
<feature type="domain" description="Carbohydrate-binding" evidence="1">
    <location>
        <begin position="3"/>
        <end position="135"/>
    </location>
</feature>
<dbReference type="AlphaFoldDB" id="A0A5J4PCK2"/>
<dbReference type="Gene3D" id="2.60.40.1190">
    <property type="match status" value="1"/>
</dbReference>
<comment type="caution">
    <text evidence="2">The sequence shown here is derived from an EMBL/GenBank/DDBJ whole genome shotgun (WGS) entry which is preliminary data.</text>
</comment>
<reference evidence="2" key="1">
    <citation type="submission" date="2019-03" db="EMBL/GenBank/DDBJ databases">
        <title>Single cell metagenomics reveals metabolic interactions within the superorganism composed of flagellate Streblomastix strix and complex community of Bacteroidetes bacteria on its surface.</title>
        <authorList>
            <person name="Treitli S.C."/>
            <person name="Kolisko M."/>
            <person name="Husnik F."/>
            <person name="Keeling P."/>
            <person name="Hampl V."/>
        </authorList>
    </citation>
    <scope>NUCLEOTIDE SEQUENCE</scope>
    <source>
        <strain evidence="2">STM</strain>
    </source>
</reference>
<dbReference type="GO" id="GO:0004553">
    <property type="term" value="F:hydrolase activity, hydrolyzing O-glycosyl compounds"/>
    <property type="evidence" value="ECO:0007669"/>
    <property type="project" value="InterPro"/>
</dbReference>
<dbReference type="GO" id="GO:0016052">
    <property type="term" value="P:carbohydrate catabolic process"/>
    <property type="evidence" value="ECO:0007669"/>
    <property type="project" value="InterPro"/>
</dbReference>
<accession>A0A5J4PCK2</accession>
<proteinExistence type="predicted"/>
<dbReference type="Pfam" id="PF06452">
    <property type="entry name" value="CBM9_1"/>
    <property type="match status" value="1"/>
</dbReference>
<evidence type="ECO:0000259" key="1">
    <source>
        <dbReference type="Pfam" id="PF06452"/>
    </source>
</evidence>
<name>A0A5J4PCK2_9ZZZZ</name>
<dbReference type="SUPFAM" id="SSF49344">
    <property type="entry name" value="CBD9-like"/>
    <property type="match status" value="1"/>
</dbReference>
<sequence>MNASVKRDAGNLFFCAQVSDADVYSSPSEILKADGVYFYIDAGNYKLTAPDDGVFKIWCSNNGNIEAYEGKQGAWEKIQHEGLLVQSKHRAGGYDIELQVPLSFLNKTDVQPVRINFGLEECTSIANYTEYVVHSQEKASHTWC</sequence>
<feature type="non-terminal residue" evidence="2">
    <location>
        <position position="144"/>
    </location>
</feature>
<dbReference type="GO" id="GO:0030246">
    <property type="term" value="F:carbohydrate binding"/>
    <property type="evidence" value="ECO:0007669"/>
    <property type="project" value="InterPro"/>
</dbReference>
<dbReference type="InterPro" id="IPR010502">
    <property type="entry name" value="Carb-bd_dom_fam9"/>
</dbReference>
<dbReference type="EMBL" id="SNRY01009343">
    <property type="protein sequence ID" value="KAA6307197.1"/>
    <property type="molecule type" value="Genomic_DNA"/>
</dbReference>